<reference evidence="2" key="1">
    <citation type="journal article" name="Pathogens">
        <title>Identification of Divergent Isolates of Banana Mild Mosaic Virus and Development of a New Diagnostic Primer to Improve Detection.</title>
        <authorList>
            <person name="Hanafi M."/>
            <person name="Tahzima R."/>
            <person name="Ben Kaab S."/>
            <person name="Tamisier L."/>
            <person name="Roux N."/>
            <person name="Massart S."/>
        </authorList>
    </citation>
    <scope>NUCLEOTIDE SEQUENCE</scope>
    <source>
        <strain evidence="2">MH2</strain>
    </source>
</reference>
<protein>
    <submittedName>
        <fullName evidence="2">Triple gene block protein 2</fullName>
    </submittedName>
</protein>
<name>A0A8E5KGK9_9VIRU</name>
<dbReference type="GO" id="GO:0005524">
    <property type="term" value="F:ATP binding"/>
    <property type="evidence" value="ECO:0007669"/>
    <property type="project" value="InterPro"/>
</dbReference>
<dbReference type="InterPro" id="IPR027351">
    <property type="entry name" value="(+)RNA_virus_helicase_core_dom"/>
</dbReference>
<dbReference type="InterPro" id="IPR027417">
    <property type="entry name" value="P-loop_NTPase"/>
</dbReference>
<organism evidence="2">
    <name type="scientific">Banana mild mosaic virus</name>
    <dbReference type="NCBI Taxonomy" id="148879"/>
    <lineage>
        <taxon>Viruses</taxon>
        <taxon>Riboviria</taxon>
        <taxon>Orthornavirae</taxon>
        <taxon>Kitrinoviricota</taxon>
        <taxon>Alsuviricetes</taxon>
        <taxon>Tymovirales</taxon>
        <taxon>Betaflexiviridae</taxon>
        <taxon>Quinvirinae</taxon>
        <taxon>Banmivirus</taxon>
        <taxon>Banmivirus musae</taxon>
    </lineage>
</organism>
<sequence>MNSSVEKLKRLIEQSGFLATGNSIADKIVIHGVAGCGKSALTQELIKDNNFNVVNPLSKEEFDISGRYISRELITLDNKINVLDEYLSVDCHQGFQVLLADPFQYKKIPYQANYIKNLSHRFKRELIPILLEIGVEVEAESEGLKLLRGSAYEFEPKGTIISTEEDVIEYVSRHGLEIHHSSCVQGQEFEAVTVYHSKEIRDLERSEVYIALTRVREELRLLQL</sequence>
<evidence type="ECO:0000313" key="2">
    <source>
        <dbReference type="EMBL" id="QVD99726.1"/>
    </source>
</evidence>
<dbReference type="EMBL" id="MT872725">
    <property type="protein sequence ID" value="QVD99726.1"/>
    <property type="molecule type" value="Genomic_RNA"/>
</dbReference>
<feature type="domain" description="(+)RNA virus helicase C-terminal" evidence="1">
    <location>
        <begin position="28"/>
        <end position="222"/>
    </location>
</feature>
<dbReference type="Pfam" id="PF01443">
    <property type="entry name" value="Viral_helicase1"/>
    <property type="match status" value="1"/>
</dbReference>
<accession>A0A8E5KGK9</accession>
<evidence type="ECO:0000259" key="1">
    <source>
        <dbReference type="Pfam" id="PF01443"/>
    </source>
</evidence>
<proteinExistence type="predicted"/>
<dbReference type="SUPFAM" id="SSF52540">
    <property type="entry name" value="P-loop containing nucleoside triphosphate hydrolases"/>
    <property type="match status" value="1"/>
</dbReference>